<dbReference type="RefSeq" id="XP_004342320.1">
    <property type="nucleotide sequence ID" value="XM_004342271.1"/>
</dbReference>
<keyword evidence="8 15" id="KW-0227">DNA damage</keyword>
<dbReference type="EC" id="2.3.2.27" evidence="4 15"/>
<dbReference type="EMBL" id="KB007926">
    <property type="protein sequence ID" value="ELR20210.1"/>
    <property type="molecule type" value="Genomic_DNA"/>
</dbReference>
<dbReference type="Gene3D" id="3.30.40.10">
    <property type="entry name" value="Zinc/RING finger domain, C3HC4 (zinc finger)"/>
    <property type="match status" value="1"/>
</dbReference>
<dbReference type="OrthoDB" id="185455at2759"/>
<feature type="compositionally biased region" description="Low complexity" evidence="16">
    <location>
        <begin position="255"/>
        <end position="266"/>
    </location>
</feature>
<dbReference type="Proteomes" id="UP000011083">
    <property type="component" value="Unassembled WGS sequence"/>
</dbReference>
<dbReference type="STRING" id="1257118.L8H4W6"/>
<sequence>MEVEGEDGGGEHEMTDVHRLLLQYFIDVHVEKEAIVRKKLGDICAYFEVTPAELEMVISTINHNMHFLWLEIRRVVDDQTGVGWYGIANTRADDVAKLATSYTEREVEFLKKLIEAIVDYGGMISASQLSNAIPPGMPKHEAKDTAAAFIADHWLCEPRSGHVSLGVRTLLELHSYITESFPDQLRECVFCHELVVLGEGCPNRKCDTQAHFHCLRRWSVGKDKGKGKGKGPLKCPSCTLDWTPGQGRSGPAQRSSADTSSSSSSSKKTIPRSEDEEEEEEEGEGEEEMVEEAEDD</sequence>
<reference evidence="18 19" key="1">
    <citation type="journal article" date="2013" name="Genome Biol.">
        <title>Genome of Acanthamoeba castellanii highlights extensive lateral gene transfer and early evolution of tyrosine kinase signaling.</title>
        <authorList>
            <person name="Clarke M."/>
            <person name="Lohan A.J."/>
            <person name="Liu B."/>
            <person name="Lagkouvardos I."/>
            <person name="Roy S."/>
            <person name="Zafar N."/>
            <person name="Bertelli C."/>
            <person name="Schilde C."/>
            <person name="Kianianmomeni A."/>
            <person name="Burglin T.R."/>
            <person name="Frech C."/>
            <person name="Turcotte B."/>
            <person name="Kopec K.O."/>
            <person name="Synnott J.M."/>
            <person name="Choo C."/>
            <person name="Paponov I."/>
            <person name="Finkler A."/>
            <person name="Soon Heng Tan C."/>
            <person name="Hutchins A.P."/>
            <person name="Weinmeier T."/>
            <person name="Rattei T."/>
            <person name="Chu J.S."/>
            <person name="Gimenez G."/>
            <person name="Irimia M."/>
            <person name="Rigden D.J."/>
            <person name="Fitzpatrick D.A."/>
            <person name="Lorenzo-Morales J."/>
            <person name="Bateman A."/>
            <person name="Chiu C.H."/>
            <person name="Tang P."/>
            <person name="Hegemann P."/>
            <person name="Fromm H."/>
            <person name="Raoult D."/>
            <person name="Greub G."/>
            <person name="Miranda-Saavedra D."/>
            <person name="Chen N."/>
            <person name="Nash P."/>
            <person name="Ginger M.L."/>
            <person name="Horn M."/>
            <person name="Schaap P."/>
            <person name="Caler L."/>
            <person name="Loftus B."/>
        </authorList>
    </citation>
    <scope>NUCLEOTIDE SEQUENCE [LARGE SCALE GENOMIC DNA]</scope>
    <source>
        <strain evidence="18 19">Neff</strain>
    </source>
</reference>
<feature type="domain" description="Non-structural maintenance of chromosomes element 1 RING C4HC3-type" evidence="17">
    <location>
        <begin position="188"/>
        <end position="223"/>
    </location>
</feature>
<evidence type="ECO:0000256" key="11">
    <source>
        <dbReference type="ARBA" id="ARBA00022833"/>
    </source>
</evidence>
<dbReference type="GO" id="GO:0030915">
    <property type="term" value="C:Smc5-Smc6 complex"/>
    <property type="evidence" value="ECO:0007669"/>
    <property type="project" value="UniProtKB-UniRule"/>
</dbReference>
<dbReference type="Gene3D" id="3.90.1150.220">
    <property type="match status" value="1"/>
</dbReference>
<keyword evidence="6 15" id="KW-0808">Transferase</keyword>
<dbReference type="PANTHER" id="PTHR20973">
    <property type="entry name" value="NON-SMC ELEMENT 1-RELATED"/>
    <property type="match status" value="1"/>
</dbReference>
<keyword evidence="13 15" id="KW-0234">DNA repair</keyword>
<dbReference type="Pfam" id="PF07574">
    <property type="entry name" value="SMC_Nse1"/>
    <property type="match status" value="1"/>
</dbReference>
<evidence type="ECO:0000256" key="13">
    <source>
        <dbReference type="ARBA" id="ARBA00023204"/>
    </source>
</evidence>
<proteinExistence type="inferred from homology"/>
<evidence type="ECO:0000256" key="12">
    <source>
        <dbReference type="ARBA" id="ARBA00023172"/>
    </source>
</evidence>
<keyword evidence="14 15" id="KW-0539">Nucleus</keyword>
<keyword evidence="11 15" id="KW-0862">Zinc</keyword>
<comment type="subcellular location">
    <subcellularLocation>
        <location evidence="2 15">Nucleus</location>
    </subcellularLocation>
</comment>
<dbReference type="PANTHER" id="PTHR20973:SF0">
    <property type="entry name" value="NON-STRUCTURAL MAINTENANCE OF CHROMOSOMES ELEMENT 1 HOMOLOG"/>
    <property type="match status" value="1"/>
</dbReference>
<evidence type="ECO:0000256" key="4">
    <source>
        <dbReference type="ARBA" id="ARBA00012483"/>
    </source>
</evidence>
<evidence type="ECO:0000256" key="6">
    <source>
        <dbReference type="ARBA" id="ARBA00022679"/>
    </source>
</evidence>
<accession>L8H4W6</accession>
<dbReference type="AlphaFoldDB" id="L8H4W6"/>
<evidence type="ECO:0000259" key="17">
    <source>
        <dbReference type="Pfam" id="PF08746"/>
    </source>
</evidence>
<evidence type="ECO:0000256" key="3">
    <source>
        <dbReference type="ARBA" id="ARBA00010258"/>
    </source>
</evidence>
<evidence type="ECO:0000256" key="15">
    <source>
        <dbReference type="RuleBase" id="RU368018"/>
    </source>
</evidence>
<dbReference type="KEGG" id="acan:ACA1_116820"/>
<evidence type="ECO:0000256" key="1">
    <source>
        <dbReference type="ARBA" id="ARBA00000900"/>
    </source>
</evidence>
<feature type="compositionally biased region" description="Acidic residues" evidence="16">
    <location>
        <begin position="274"/>
        <end position="296"/>
    </location>
</feature>
<dbReference type="InterPro" id="IPR036388">
    <property type="entry name" value="WH-like_DNA-bd_sf"/>
</dbReference>
<dbReference type="InterPro" id="IPR014857">
    <property type="entry name" value="Nse1_RING_C4HC3-type"/>
</dbReference>
<keyword evidence="19" id="KW-1185">Reference proteome</keyword>
<dbReference type="GO" id="GO:0000724">
    <property type="term" value="P:double-strand break repair via homologous recombination"/>
    <property type="evidence" value="ECO:0007669"/>
    <property type="project" value="TreeGrafter"/>
</dbReference>
<feature type="region of interest" description="Disordered" evidence="16">
    <location>
        <begin position="239"/>
        <end position="296"/>
    </location>
</feature>
<dbReference type="GeneID" id="14921056"/>
<evidence type="ECO:0000256" key="7">
    <source>
        <dbReference type="ARBA" id="ARBA00022723"/>
    </source>
</evidence>
<evidence type="ECO:0000256" key="10">
    <source>
        <dbReference type="ARBA" id="ARBA00022786"/>
    </source>
</evidence>
<evidence type="ECO:0000313" key="19">
    <source>
        <dbReference type="Proteomes" id="UP000011083"/>
    </source>
</evidence>
<dbReference type="InterPro" id="IPR011513">
    <property type="entry name" value="Nse1"/>
</dbReference>
<comment type="catalytic activity">
    <reaction evidence="1 15">
        <text>S-ubiquitinyl-[E2 ubiquitin-conjugating enzyme]-L-cysteine + [acceptor protein]-L-lysine = [E2 ubiquitin-conjugating enzyme]-L-cysteine + N(6)-ubiquitinyl-[acceptor protein]-L-lysine.</text>
        <dbReference type="EC" id="2.3.2.27"/>
    </reaction>
</comment>
<name>L8H4W6_ACACF</name>
<gene>
    <name evidence="18" type="ORF">ACA1_116820</name>
</gene>
<keyword evidence="12 15" id="KW-0233">DNA recombination</keyword>
<keyword evidence="9 15" id="KW-0863">Zinc-finger</keyword>
<evidence type="ECO:0000256" key="9">
    <source>
        <dbReference type="ARBA" id="ARBA00022771"/>
    </source>
</evidence>
<organism evidence="18 19">
    <name type="scientific">Acanthamoeba castellanii (strain ATCC 30010 / Neff)</name>
    <dbReference type="NCBI Taxonomy" id="1257118"/>
    <lineage>
        <taxon>Eukaryota</taxon>
        <taxon>Amoebozoa</taxon>
        <taxon>Discosea</taxon>
        <taxon>Longamoebia</taxon>
        <taxon>Centramoebida</taxon>
        <taxon>Acanthamoebidae</taxon>
        <taxon>Acanthamoeba</taxon>
    </lineage>
</organism>
<evidence type="ECO:0000256" key="16">
    <source>
        <dbReference type="SAM" id="MobiDB-lite"/>
    </source>
</evidence>
<evidence type="ECO:0000256" key="2">
    <source>
        <dbReference type="ARBA" id="ARBA00004123"/>
    </source>
</evidence>
<comment type="subunit">
    <text evidence="15">Component of the Smc5-Smc6 complex.</text>
</comment>
<keyword evidence="7 15" id="KW-0479">Metal-binding</keyword>
<dbReference type="Pfam" id="PF08746">
    <property type="entry name" value="zf-RING-like"/>
    <property type="match status" value="1"/>
</dbReference>
<dbReference type="GO" id="GO:0061630">
    <property type="term" value="F:ubiquitin protein ligase activity"/>
    <property type="evidence" value="ECO:0007669"/>
    <property type="project" value="UniProtKB-EC"/>
</dbReference>
<comment type="similarity">
    <text evidence="3 15">Belongs to the NSE1 family.</text>
</comment>
<dbReference type="InterPro" id="IPR013083">
    <property type="entry name" value="Znf_RING/FYVE/PHD"/>
</dbReference>
<keyword evidence="10 15" id="KW-0833">Ubl conjugation pathway</keyword>
<protein>
    <recommendedName>
        <fullName evidence="5 15">Non-structural maintenance of chromosomes element 1 homolog</fullName>
        <ecNumber evidence="4 15">2.3.2.27</ecNumber>
    </recommendedName>
</protein>
<dbReference type="GO" id="GO:0005634">
    <property type="term" value="C:nucleus"/>
    <property type="evidence" value="ECO:0007669"/>
    <property type="project" value="UniProtKB-SubCell"/>
</dbReference>
<evidence type="ECO:0000256" key="8">
    <source>
        <dbReference type="ARBA" id="ARBA00022763"/>
    </source>
</evidence>
<evidence type="ECO:0000256" key="14">
    <source>
        <dbReference type="ARBA" id="ARBA00023242"/>
    </source>
</evidence>
<evidence type="ECO:0000313" key="18">
    <source>
        <dbReference type="EMBL" id="ELR20210.1"/>
    </source>
</evidence>
<evidence type="ECO:0000256" key="5">
    <source>
        <dbReference type="ARBA" id="ARBA00019422"/>
    </source>
</evidence>
<dbReference type="GO" id="GO:0008270">
    <property type="term" value="F:zinc ion binding"/>
    <property type="evidence" value="ECO:0007669"/>
    <property type="project" value="UniProtKB-KW"/>
</dbReference>
<dbReference type="VEuPathDB" id="AmoebaDB:ACA1_116820"/>
<dbReference type="OMA" id="WPGDKFV"/>
<dbReference type="Gene3D" id="1.10.10.10">
    <property type="entry name" value="Winged helix-like DNA-binding domain superfamily/Winged helix DNA-binding domain"/>
    <property type="match status" value="1"/>
</dbReference>